<proteinExistence type="inferred from homology"/>
<dbReference type="InterPro" id="IPR013762">
    <property type="entry name" value="Integrase-like_cat_sf"/>
</dbReference>
<name>A0AAE3A8E8_9FIRM</name>
<dbReference type="InterPro" id="IPR002104">
    <property type="entry name" value="Integrase_catalytic"/>
</dbReference>
<gene>
    <name evidence="5" type="ORF">LKD36_17315</name>
</gene>
<comment type="caution">
    <text evidence="5">The sequence shown here is derived from an EMBL/GenBank/DDBJ whole genome shotgun (WGS) entry which is preliminary data.</text>
</comment>
<dbReference type="Proteomes" id="UP001198220">
    <property type="component" value="Unassembled WGS sequence"/>
</dbReference>
<dbReference type="EMBL" id="JAJEPS010000043">
    <property type="protein sequence ID" value="MCC2127891.1"/>
    <property type="molecule type" value="Genomic_DNA"/>
</dbReference>
<keyword evidence="6" id="KW-1185">Reference proteome</keyword>
<dbReference type="GO" id="GO:0015074">
    <property type="term" value="P:DNA integration"/>
    <property type="evidence" value="ECO:0007669"/>
    <property type="project" value="InterPro"/>
</dbReference>
<dbReference type="GO" id="GO:0003677">
    <property type="term" value="F:DNA binding"/>
    <property type="evidence" value="ECO:0007669"/>
    <property type="project" value="UniProtKB-KW"/>
</dbReference>
<evidence type="ECO:0000313" key="5">
    <source>
        <dbReference type="EMBL" id="MCC2127891.1"/>
    </source>
</evidence>
<dbReference type="Pfam" id="PF00589">
    <property type="entry name" value="Phage_integrase"/>
    <property type="match status" value="1"/>
</dbReference>
<reference evidence="5 6" key="1">
    <citation type="submission" date="2021-10" db="EMBL/GenBank/DDBJ databases">
        <title>Anaerobic single-cell dispensing facilitates the cultivation of human gut bacteria.</title>
        <authorList>
            <person name="Afrizal A."/>
        </authorList>
    </citation>
    <scope>NUCLEOTIDE SEQUENCE [LARGE SCALE GENOMIC DNA]</scope>
    <source>
        <strain evidence="5 6">CLA-AA-H276</strain>
    </source>
</reference>
<dbReference type="Gene3D" id="1.10.443.10">
    <property type="entry name" value="Intergrase catalytic core"/>
    <property type="match status" value="1"/>
</dbReference>
<keyword evidence="2" id="KW-0238">DNA-binding</keyword>
<dbReference type="GO" id="GO:0006310">
    <property type="term" value="P:DNA recombination"/>
    <property type="evidence" value="ECO:0007669"/>
    <property type="project" value="UniProtKB-KW"/>
</dbReference>
<dbReference type="PANTHER" id="PTHR30349">
    <property type="entry name" value="PHAGE INTEGRASE-RELATED"/>
    <property type="match status" value="1"/>
</dbReference>
<accession>A0AAE3A8E8</accession>
<evidence type="ECO:0000256" key="3">
    <source>
        <dbReference type="ARBA" id="ARBA00023172"/>
    </source>
</evidence>
<dbReference type="RefSeq" id="WP_308460377.1">
    <property type="nucleotide sequence ID" value="NZ_JAJEPS010000043.1"/>
</dbReference>
<dbReference type="PANTHER" id="PTHR30349:SF41">
    <property type="entry name" value="INTEGRASE_RECOMBINASE PROTEIN MJ0367-RELATED"/>
    <property type="match status" value="1"/>
</dbReference>
<organism evidence="5 6">
    <name type="scientific">Hominiventricola filiformis</name>
    <dbReference type="NCBI Taxonomy" id="2885352"/>
    <lineage>
        <taxon>Bacteria</taxon>
        <taxon>Bacillati</taxon>
        <taxon>Bacillota</taxon>
        <taxon>Clostridia</taxon>
        <taxon>Lachnospirales</taxon>
        <taxon>Lachnospiraceae</taxon>
        <taxon>Hominiventricola</taxon>
    </lineage>
</organism>
<evidence type="ECO:0000256" key="1">
    <source>
        <dbReference type="ARBA" id="ARBA00008857"/>
    </source>
</evidence>
<comment type="similarity">
    <text evidence="1">Belongs to the 'phage' integrase family.</text>
</comment>
<evidence type="ECO:0000259" key="4">
    <source>
        <dbReference type="PROSITE" id="PS51898"/>
    </source>
</evidence>
<dbReference type="InterPro" id="IPR050090">
    <property type="entry name" value="Tyrosine_recombinase_XerCD"/>
</dbReference>
<dbReference type="InterPro" id="IPR011010">
    <property type="entry name" value="DNA_brk_join_enz"/>
</dbReference>
<protein>
    <submittedName>
        <fullName evidence="5">Tyrosine-type recombinase/integrase</fullName>
    </submittedName>
</protein>
<dbReference type="AlphaFoldDB" id="A0AAE3A8E8"/>
<evidence type="ECO:0000256" key="2">
    <source>
        <dbReference type="ARBA" id="ARBA00023125"/>
    </source>
</evidence>
<feature type="domain" description="Tyr recombinase" evidence="4">
    <location>
        <begin position="102"/>
        <end position="302"/>
    </location>
</feature>
<dbReference type="PROSITE" id="PS51898">
    <property type="entry name" value="TYR_RECOMBINASE"/>
    <property type="match status" value="1"/>
</dbReference>
<sequence length="324" mass="37805">MNKTLSDLIKEFLEYKKQNGYVYTTAGYHLNNYLDFSINHSPVENIPGKDTVHAFLNKYAGTPGNLYNIAAVLREFSRYLIGLGYTSAYVIPRGKVSLPAPVQPYLFTDDEIKAFFIACDSLPHDYHVPKRHLVLPAMYRLLYCCGLRCKEARTLKIENVHLAENYIDILQSKGPKSRRLFITQELSDYLGAYNMRMNHIFTGRTFFFPARKDAPYGASAFQRNFLKIWYTAFPGKKGDGISIRAYDFRHHFAYANMNRWLREGKDINVMLPYLMRYMGHQDIENTLYYFHLVPDIYDTIVRKSSLFERLLPEVNAYGQESNRR</sequence>
<evidence type="ECO:0000313" key="6">
    <source>
        <dbReference type="Proteomes" id="UP001198220"/>
    </source>
</evidence>
<keyword evidence="3" id="KW-0233">DNA recombination</keyword>
<dbReference type="SUPFAM" id="SSF56349">
    <property type="entry name" value="DNA breaking-rejoining enzymes"/>
    <property type="match status" value="1"/>
</dbReference>